<dbReference type="InterPro" id="IPR029063">
    <property type="entry name" value="SAM-dependent_MTases_sf"/>
</dbReference>
<dbReference type="AlphaFoldDB" id="A0AAW1SFK5"/>
<sequence length="198" mass="20432">MLGPGLDSRPYRLAWPPGTALFELAGAEAHAVAAAALKAAGARVPRACLLRRVAADVRAGHGLAAAAQAAGLRGDRLSAWALQGLPAMGQDVDELAALLAAVGDTAARGSTVAGELAAPSRAAAEDLLAGAGLLGRVMSLPEAAEELDWSEANQHPADAQRWLFTAQQQRLSEAQMSTYSAHVLAAEETDEDFFGHFS</sequence>
<proteinExistence type="predicted"/>
<dbReference type="PANTHER" id="PTHR43619:SF2">
    <property type="entry name" value="S-ADENOSYL-L-METHIONINE-DEPENDENT METHYLTRANSFERASES SUPERFAMILY PROTEIN"/>
    <property type="match status" value="1"/>
</dbReference>
<name>A0AAW1SFK5_9CHLO</name>
<gene>
    <name evidence="3" type="ORF">WJX81_001167</name>
</gene>
<evidence type="ECO:0000313" key="4">
    <source>
        <dbReference type="Proteomes" id="UP001445335"/>
    </source>
</evidence>
<accession>A0AAW1SFK5</accession>
<keyword evidence="1" id="KW-0489">Methyltransferase</keyword>
<organism evidence="3 4">
    <name type="scientific">Elliptochloris bilobata</name>
    <dbReference type="NCBI Taxonomy" id="381761"/>
    <lineage>
        <taxon>Eukaryota</taxon>
        <taxon>Viridiplantae</taxon>
        <taxon>Chlorophyta</taxon>
        <taxon>core chlorophytes</taxon>
        <taxon>Trebouxiophyceae</taxon>
        <taxon>Trebouxiophyceae incertae sedis</taxon>
        <taxon>Elliptochloris clade</taxon>
        <taxon>Elliptochloris</taxon>
    </lineage>
</organism>
<evidence type="ECO:0000313" key="3">
    <source>
        <dbReference type="EMBL" id="KAK9845250.1"/>
    </source>
</evidence>
<dbReference type="EMBL" id="JALJOU010000003">
    <property type="protein sequence ID" value="KAK9845250.1"/>
    <property type="molecule type" value="Genomic_DNA"/>
</dbReference>
<evidence type="ECO:0000256" key="1">
    <source>
        <dbReference type="ARBA" id="ARBA00022603"/>
    </source>
</evidence>
<dbReference type="Proteomes" id="UP001445335">
    <property type="component" value="Unassembled WGS sequence"/>
</dbReference>
<dbReference type="Gene3D" id="3.40.50.150">
    <property type="entry name" value="Vaccinia Virus protein VP39"/>
    <property type="match status" value="1"/>
</dbReference>
<keyword evidence="2" id="KW-0808">Transferase</keyword>
<dbReference type="GO" id="GO:0008168">
    <property type="term" value="F:methyltransferase activity"/>
    <property type="evidence" value="ECO:0007669"/>
    <property type="project" value="UniProtKB-KW"/>
</dbReference>
<keyword evidence="4" id="KW-1185">Reference proteome</keyword>
<dbReference type="Pfam" id="PF04072">
    <property type="entry name" value="LCM"/>
    <property type="match status" value="1"/>
</dbReference>
<evidence type="ECO:0000256" key="2">
    <source>
        <dbReference type="ARBA" id="ARBA00022679"/>
    </source>
</evidence>
<dbReference type="SUPFAM" id="SSF53335">
    <property type="entry name" value="S-adenosyl-L-methionine-dependent methyltransferases"/>
    <property type="match status" value="1"/>
</dbReference>
<comment type="caution">
    <text evidence="3">The sequence shown here is derived from an EMBL/GenBank/DDBJ whole genome shotgun (WGS) entry which is preliminary data.</text>
</comment>
<dbReference type="GO" id="GO:0032259">
    <property type="term" value="P:methylation"/>
    <property type="evidence" value="ECO:0007669"/>
    <property type="project" value="UniProtKB-KW"/>
</dbReference>
<reference evidence="3 4" key="1">
    <citation type="journal article" date="2024" name="Nat. Commun.">
        <title>Phylogenomics reveals the evolutionary origins of lichenization in chlorophyte algae.</title>
        <authorList>
            <person name="Puginier C."/>
            <person name="Libourel C."/>
            <person name="Otte J."/>
            <person name="Skaloud P."/>
            <person name="Haon M."/>
            <person name="Grisel S."/>
            <person name="Petersen M."/>
            <person name="Berrin J.G."/>
            <person name="Delaux P.M."/>
            <person name="Dal Grande F."/>
            <person name="Keller J."/>
        </authorList>
    </citation>
    <scope>NUCLEOTIDE SEQUENCE [LARGE SCALE GENOMIC DNA]</scope>
    <source>
        <strain evidence="3 4">SAG 245.80</strain>
    </source>
</reference>
<protein>
    <submittedName>
        <fullName evidence="3">Uncharacterized protein</fullName>
    </submittedName>
</protein>
<dbReference type="PANTHER" id="PTHR43619">
    <property type="entry name" value="S-ADENOSYL-L-METHIONINE-DEPENDENT METHYLTRANSFERASE YKTD-RELATED"/>
    <property type="match status" value="1"/>
</dbReference>
<dbReference type="InterPro" id="IPR007213">
    <property type="entry name" value="Ppm1/Ppm2/Tcmp"/>
</dbReference>